<reference evidence="1" key="1">
    <citation type="submission" date="2023-04" db="EMBL/GenBank/DDBJ databases">
        <title>Draft Genome sequencing of Naganishia species isolated from polar environments using Oxford Nanopore Technology.</title>
        <authorList>
            <person name="Leo P."/>
            <person name="Venkateswaran K."/>
        </authorList>
    </citation>
    <scope>NUCLEOTIDE SEQUENCE</scope>
    <source>
        <strain evidence="1">MNA-CCFEE 5261</strain>
    </source>
</reference>
<dbReference type="EMBL" id="JASBWR010000033">
    <property type="protein sequence ID" value="KAJ9105729.1"/>
    <property type="molecule type" value="Genomic_DNA"/>
</dbReference>
<organism evidence="1 2">
    <name type="scientific">Naganishia cerealis</name>
    <dbReference type="NCBI Taxonomy" id="610337"/>
    <lineage>
        <taxon>Eukaryota</taxon>
        <taxon>Fungi</taxon>
        <taxon>Dikarya</taxon>
        <taxon>Basidiomycota</taxon>
        <taxon>Agaricomycotina</taxon>
        <taxon>Tremellomycetes</taxon>
        <taxon>Filobasidiales</taxon>
        <taxon>Filobasidiaceae</taxon>
        <taxon>Naganishia</taxon>
    </lineage>
</organism>
<dbReference type="Proteomes" id="UP001241377">
    <property type="component" value="Unassembled WGS sequence"/>
</dbReference>
<comment type="caution">
    <text evidence="1">The sequence shown here is derived from an EMBL/GenBank/DDBJ whole genome shotgun (WGS) entry which is preliminary data.</text>
</comment>
<name>A0ACC2W1X6_9TREE</name>
<gene>
    <name evidence="1" type="ORF">QFC19_003504</name>
</gene>
<proteinExistence type="predicted"/>
<protein>
    <submittedName>
        <fullName evidence="1">Uncharacterized protein</fullName>
    </submittedName>
</protein>
<accession>A0ACC2W1X6</accession>
<evidence type="ECO:0000313" key="1">
    <source>
        <dbReference type="EMBL" id="KAJ9105729.1"/>
    </source>
</evidence>
<evidence type="ECO:0000313" key="2">
    <source>
        <dbReference type="Proteomes" id="UP001241377"/>
    </source>
</evidence>
<sequence length="327" mass="36594">MTTIFISGATGYVAQHIIKLSLLKGYFVIGSVRSAAKGERLRQLFNSEKFTYEIAEKLENPGAFNQVLQKHPEISVFIHTASPVTMNAKDPEKDTMIPALEGSKNALNAIYEFGHNIKKVILTSSYVALSDLLTPGRTATESTWNSVTWEMAKADGRLAYHASKKYAEKVAWDFVKDKNVGFEFTLINPAYVFGPQAFDEDAKGTLNLSAEMICSLTRLKEGDEVATKRRPFIDVRDVAKAHVLAVERDFAGKRLLMAESNFSQQLALNIIRKQFSHLNLPPGNPDADGKDDLFDNSKTRQLLGFEFIDLETSIRDMVTQYLKNEQS</sequence>
<keyword evidence="2" id="KW-1185">Reference proteome</keyword>